<dbReference type="Proteomes" id="UP000326565">
    <property type="component" value="Unassembled WGS sequence"/>
</dbReference>
<evidence type="ECO:0008006" key="5">
    <source>
        <dbReference type="Google" id="ProtNLM"/>
    </source>
</evidence>
<sequence>MHSRCSPSTGSRNFLSQMLLDRTTLFLTLTGSAASACCSAPSASGQASTEARVSPAIVRAEPAASAACLAPSRFSASGSRKSEACSSGSSGSPDPEQPTDYDTANNKDQRGVCETNQVDHTPPPEQSGSSSVGIRSTTSTEPAEPSATTLIGRPAVSGTTSVVPQVIATSGVEYSGPCSKSSPCKGQATYYDTATSMLAPSSCGWTNNGAVEDVLALPVASMTNNDCGRTVTIKYGGILKTGRVVDKCSNGCDSTSIDLSRHLFSQLADFSEGRLFGVEWWIE</sequence>
<evidence type="ECO:0000313" key="3">
    <source>
        <dbReference type="EMBL" id="KAB8067783.1"/>
    </source>
</evidence>
<accession>A0A5N5WH51</accession>
<dbReference type="PANTHER" id="PTHR31836">
    <property type="match status" value="1"/>
</dbReference>
<evidence type="ECO:0000256" key="2">
    <source>
        <dbReference type="SAM" id="MobiDB-lite"/>
    </source>
</evidence>
<keyword evidence="4" id="KW-1185">Reference proteome</keyword>
<feature type="compositionally biased region" description="Polar residues" evidence="2">
    <location>
        <begin position="126"/>
        <end position="149"/>
    </location>
</feature>
<feature type="region of interest" description="Disordered" evidence="2">
    <location>
        <begin position="77"/>
        <end position="153"/>
    </location>
</feature>
<gene>
    <name evidence="3" type="ORF">BDV29DRAFT_163014</name>
</gene>
<dbReference type="SUPFAM" id="SSF50685">
    <property type="entry name" value="Barwin-like endoglucanases"/>
    <property type="match status" value="1"/>
</dbReference>
<evidence type="ECO:0000256" key="1">
    <source>
        <dbReference type="ARBA" id="ARBA00022729"/>
    </source>
</evidence>
<dbReference type="AlphaFoldDB" id="A0A5N5WH51"/>
<dbReference type="CDD" id="cd22191">
    <property type="entry name" value="DPBB_RlpA_EXP_N-like"/>
    <property type="match status" value="1"/>
</dbReference>
<protein>
    <recommendedName>
        <fullName evidence="5">RlpA-like double-psi beta-barrel-protein domain-containing protein-containing protein</fullName>
    </recommendedName>
</protein>
<reference evidence="3 4" key="1">
    <citation type="submission" date="2019-04" db="EMBL/GenBank/DDBJ databases">
        <title>Friends and foes A comparative genomics study of 23 Aspergillus species from section Flavi.</title>
        <authorList>
            <consortium name="DOE Joint Genome Institute"/>
            <person name="Kjaerbolling I."/>
            <person name="Vesth T."/>
            <person name="Frisvad J.C."/>
            <person name="Nybo J.L."/>
            <person name="Theobald S."/>
            <person name="Kildgaard S."/>
            <person name="Isbrandt T."/>
            <person name="Kuo A."/>
            <person name="Sato A."/>
            <person name="Lyhne E.K."/>
            <person name="Kogle M.E."/>
            <person name="Wiebenga A."/>
            <person name="Kun R.S."/>
            <person name="Lubbers R.J."/>
            <person name="Makela M.R."/>
            <person name="Barry K."/>
            <person name="Chovatia M."/>
            <person name="Clum A."/>
            <person name="Daum C."/>
            <person name="Haridas S."/>
            <person name="He G."/>
            <person name="LaButti K."/>
            <person name="Lipzen A."/>
            <person name="Mondo S."/>
            <person name="Riley R."/>
            <person name="Salamov A."/>
            <person name="Simmons B.A."/>
            <person name="Magnuson J.K."/>
            <person name="Henrissat B."/>
            <person name="Mortensen U.H."/>
            <person name="Larsen T.O."/>
            <person name="Devries R.P."/>
            <person name="Grigoriev I.V."/>
            <person name="Machida M."/>
            <person name="Baker S.E."/>
            <person name="Andersen M.R."/>
        </authorList>
    </citation>
    <scope>NUCLEOTIDE SEQUENCE [LARGE SCALE GENOMIC DNA]</scope>
    <source>
        <strain evidence="3 4">CBS 151.66</strain>
    </source>
</reference>
<dbReference type="InterPro" id="IPR051477">
    <property type="entry name" value="Expansin_CellWall"/>
</dbReference>
<name>A0A5N5WH51_9EURO</name>
<keyword evidence="1" id="KW-0732">Signal</keyword>
<dbReference type="OrthoDB" id="623670at2759"/>
<organism evidence="3 4">
    <name type="scientific">Aspergillus leporis</name>
    <dbReference type="NCBI Taxonomy" id="41062"/>
    <lineage>
        <taxon>Eukaryota</taxon>
        <taxon>Fungi</taxon>
        <taxon>Dikarya</taxon>
        <taxon>Ascomycota</taxon>
        <taxon>Pezizomycotina</taxon>
        <taxon>Eurotiomycetes</taxon>
        <taxon>Eurotiomycetidae</taxon>
        <taxon>Eurotiales</taxon>
        <taxon>Aspergillaceae</taxon>
        <taxon>Aspergillus</taxon>
        <taxon>Aspergillus subgen. Circumdati</taxon>
    </lineage>
</organism>
<evidence type="ECO:0000313" key="4">
    <source>
        <dbReference type="Proteomes" id="UP000326565"/>
    </source>
</evidence>
<proteinExistence type="predicted"/>
<feature type="compositionally biased region" description="Low complexity" evidence="2">
    <location>
        <begin position="77"/>
        <end position="92"/>
    </location>
</feature>
<dbReference type="Gene3D" id="2.40.40.10">
    <property type="entry name" value="RlpA-like domain"/>
    <property type="match status" value="1"/>
</dbReference>
<dbReference type="EMBL" id="ML732445">
    <property type="protein sequence ID" value="KAB8067783.1"/>
    <property type="molecule type" value="Genomic_DNA"/>
</dbReference>
<dbReference type="PANTHER" id="PTHR31836:SF28">
    <property type="entry name" value="SRCR DOMAIN-CONTAINING PROTEIN-RELATED"/>
    <property type="match status" value="1"/>
</dbReference>
<dbReference type="InterPro" id="IPR036908">
    <property type="entry name" value="RlpA-like_sf"/>
</dbReference>